<dbReference type="AlphaFoldDB" id="A0A0B5DVN6"/>
<dbReference type="InterPro" id="IPR007948">
    <property type="entry name" value="DUF736"/>
</dbReference>
<gene>
    <name evidence="1" type="ORF">P73_2748</name>
</gene>
<accession>A0A0B5DVN6</accession>
<dbReference type="RefSeq" id="WP_043870023.1">
    <property type="nucleotide sequence ID" value="NZ_CP004393.1"/>
</dbReference>
<dbReference type="EMBL" id="CP004393">
    <property type="protein sequence ID" value="AJE47463.1"/>
    <property type="molecule type" value="Genomic_DNA"/>
</dbReference>
<sequence>MPQIGQFTRTSSGYAGQLRTLSLDLELTFVPTDNVDSEKAPAYRIHLGDEEGPEVGAGWKHTGETAGAFVSVLLDDPVFRHPIRARLFQSDEAGRAWGLHWTRPKTRDERDGQ</sequence>
<evidence type="ECO:0008006" key="3">
    <source>
        <dbReference type="Google" id="ProtNLM"/>
    </source>
</evidence>
<dbReference type="Pfam" id="PF05284">
    <property type="entry name" value="DUF736"/>
    <property type="match status" value="1"/>
</dbReference>
<dbReference type="Proteomes" id="UP000031521">
    <property type="component" value="Chromosome"/>
</dbReference>
<evidence type="ECO:0000313" key="1">
    <source>
        <dbReference type="EMBL" id="AJE47463.1"/>
    </source>
</evidence>
<name>A0A0B5DVN6_9RHOB</name>
<evidence type="ECO:0000313" key="2">
    <source>
        <dbReference type="Proteomes" id="UP000031521"/>
    </source>
</evidence>
<dbReference type="HOGENOM" id="CLU_109334_1_0_5"/>
<proteinExistence type="predicted"/>
<protein>
    <recommendedName>
        <fullName evidence="3">DUF736 domain-containing protein</fullName>
    </recommendedName>
</protein>
<keyword evidence="2" id="KW-1185">Reference proteome</keyword>
<dbReference type="STRING" id="1208324.P73_2748"/>
<organism evidence="1 2">
    <name type="scientific">Celeribacter indicus</name>
    <dbReference type="NCBI Taxonomy" id="1208324"/>
    <lineage>
        <taxon>Bacteria</taxon>
        <taxon>Pseudomonadati</taxon>
        <taxon>Pseudomonadota</taxon>
        <taxon>Alphaproteobacteria</taxon>
        <taxon>Rhodobacterales</taxon>
        <taxon>Roseobacteraceae</taxon>
        <taxon>Celeribacter</taxon>
    </lineage>
</organism>
<dbReference type="KEGG" id="cid:P73_2748"/>
<reference evidence="1 2" key="1">
    <citation type="journal article" date="2014" name="Int. J. Syst. Evol. Microbiol.">
        <title>Celeribacter indicus sp. nov., a polycyclic aromatic hydrocarbon-degrading bacterium from deep-sea sediment and reclassification of Huaishuia halophila as Celeribacter halophilus comb. nov.</title>
        <authorList>
            <person name="Lai Q."/>
            <person name="Cao J."/>
            <person name="Yuan J."/>
            <person name="Li F."/>
            <person name="Shao Z."/>
        </authorList>
    </citation>
    <scope>NUCLEOTIDE SEQUENCE [LARGE SCALE GENOMIC DNA]</scope>
    <source>
        <strain evidence="1">P73</strain>
    </source>
</reference>
<dbReference type="OrthoDB" id="9811595at2"/>